<feature type="chain" id="PRO_5044886034" evidence="6">
    <location>
        <begin position="17"/>
        <end position="218"/>
    </location>
</feature>
<keyword evidence="3" id="KW-0150">Chloroplast</keyword>
<comment type="subcellular location">
    <subcellularLocation>
        <location evidence="1">Plastid</location>
        <location evidence="1">Chloroplast</location>
    </subcellularLocation>
</comment>
<evidence type="ECO:0000256" key="5">
    <source>
        <dbReference type="ARBA" id="ARBA00023243"/>
    </source>
</evidence>
<evidence type="ECO:0000256" key="4">
    <source>
        <dbReference type="ARBA" id="ARBA00022640"/>
    </source>
</evidence>
<sequence length="218" mass="23462">MMKLALLTTLLAGASAFAPASTNGKATTTTTALNGAFDNEIGAASAELGCWDPLGYVTDGDKKRFDHLRGVELKHGRIAMLATWGYATTWSGARFPGCEDFPAGHESVLKMGAENLIPVALVAGLLELTWKQKEGSFPGDFSATAFPVGFGPFARTEVDMIDLRTRELNNGRAAQMGILVCFHDSLIQDDLERVEEDGEIHLVLGIRILPRGPIPRFA</sequence>
<reference evidence="7 8" key="1">
    <citation type="submission" date="2024-10" db="EMBL/GenBank/DDBJ databases">
        <title>Updated reference genomes for cyclostephanoid diatoms.</title>
        <authorList>
            <person name="Roberts W.R."/>
            <person name="Alverson A.J."/>
        </authorList>
    </citation>
    <scope>NUCLEOTIDE SEQUENCE [LARGE SCALE GENOMIC DNA]</scope>
    <source>
        <strain evidence="7 8">AJA232-27</strain>
    </source>
</reference>
<keyword evidence="8" id="KW-1185">Reference proteome</keyword>
<gene>
    <name evidence="7" type="ORF">ACHAWU_009253</name>
</gene>
<dbReference type="AlphaFoldDB" id="A0ABD3N8W6"/>
<comment type="similarity">
    <text evidence="2">Belongs to the fucoxanthin chlorophyll protein family.</text>
</comment>
<keyword evidence="5" id="KW-0437">Light-harvesting polypeptide</keyword>
<evidence type="ECO:0000313" key="8">
    <source>
        <dbReference type="Proteomes" id="UP001530293"/>
    </source>
</evidence>
<feature type="signal peptide" evidence="6">
    <location>
        <begin position="1"/>
        <end position="16"/>
    </location>
</feature>
<dbReference type="GO" id="GO:0030076">
    <property type="term" value="C:light-harvesting complex"/>
    <property type="evidence" value="ECO:0007669"/>
    <property type="project" value="UniProtKB-KW"/>
</dbReference>
<name>A0ABD3N8W6_9STRA</name>
<proteinExistence type="inferred from homology"/>
<accession>A0ABD3N8W6</accession>
<keyword evidence="6" id="KW-0732">Signal</keyword>
<dbReference type="Pfam" id="PF00504">
    <property type="entry name" value="Chloroa_b-bind"/>
    <property type="match status" value="1"/>
</dbReference>
<protein>
    <submittedName>
        <fullName evidence="7">Uncharacterized protein</fullName>
    </submittedName>
</protein>
<dbReference type="GO" id="GO:0009507">
    <property type="term" value="C:chloroplast"/>
    <property type="evidence" value="ECO:0007669"/>
    <property type="project" value="UniProtKB-SubCell"/>
</dbReference>
<evidence type="ECO:0000256" key="2">
    <source>
        <dbReference type="ARBA" id="ARBA00005933"/>
    </source>
</evidence>
<evidence type="ECO:0000256" key="3">
    <source>
        <dbReference type="ARBA" id="ARBA00022528"/>
    </source>
</evidence>
<dbReference type="Proteomes" id="UP001530293">
    <property type="component" value="Unassembled WGS sequence"/>
</dbReference>
<dbReference type="Gene3D" id="1.10.3460.10">
    <property type="entry name" value="Chlorophyll a/b binding protein domain"/>
    <property type="match status" value="1"/>
</dbReference>
<dbReference type="InterPro" id="IPR022796">
    <property type="entry name" value="Chloroa_b-bind"/>
</dbReference>
<comment type="caution">
    <text evidence="7">The sequence shown here is derived from an EMBL/GenBank/DDBJ whole genome shotgun (WGS) entry which is preliminary data.</text>
</comment>
<dbReference type="EMBL" id="JALLBG020000037">
    <property type="protein sequence ID" value="KAL3770721.1"/>
    <property type="molecule type" value="Genomic_DNA"/>
</dbReference>
<evidence type="ECO:0000313" key="7">
    <source>
        <dbReference type="EMBL" id="KAL3770721.1"/>
    </source>
</evidence>
<evidence type="ECO:0000256" key="1">
    <source>
        <dbReference type="ARBA" id="ARBA00004229"/>
    </source>
</evidence>
<organism evidence="7 8">
    <name type="scientific">Discostella pseudostelligera</name>
    <dbReference type="NCBI Taxonomy" id="259834"/>
    <lineage>
        <taxon>Eukaryota</taxon>
        <taxon>Sar</taxon>
        <taxon>Stramenopiles</taxon>
        <taxon>Ochrophyta</taxon>
        <taxon>Bacillariophyta</taxon>
        <taxon>Coscinodiscophyceae</taxon>
        <taxon>Thalassiosirophycidae</taxon>
        <taxon>Stephanodiscales</taxon>
        <taxon>Stephanodiscaceae</taxon>
        <taxon>Discostella</taxon>
    </lineage>
</organism>
<keyword evidence="4" id="KW-0934">Plastid</keyword>
<evidence type="ECO:0000256" key="6">
    <source>
        <dbReference type="SAM" id="SignalP"/>
    </source>
</evidence>
<dbReference type="SUPFAM" id="SSF103511">
    <property type="entry name" value="Chlorophyll a-b binding protein"/>
    <property type="match status" value="1"/>
</dbReference>